<dbReference type="Proteomes" id="UP000265361">
    <property type="component" value="Unassembled WGS sequence"/>
</dbReference>
<evidence type="ECO:0000313" key="3">
    <source>
        <dbReference type="Proteomes" id="UP000265361"/>
    </source>
</evidence>
<organism evidence="2 3">
    <name type="scientific">Clavibacter nebraskensis</name>
    <dbReference type="NCBI Taxonomy" id="31963"/>
    <lineage>
        <taxon>Bacteria</taxon>
        <taxon>Bacillati</taxon>
        <taxon>Actinomycetota</taxon>
        <taxon>Actinomycetes</taxon>
        <taxon>Micrococcales</taxon>
        <taxon>Microbacteriaceae</taxon>
        <taxon>Clavibacter</taxon>
    </lineage>
</organism>
<comment type="caution">
    <text evidence="2">The sequence shown here is derived from an EMBL/GenBank/DDBJ whole genome shotgun (WGS) entry which is preliminary data.</text>
</comment>
<name>A0A399NSB7_9MICO</name>
<accession>A0A399NSB7</accession>
<evidence type="ECO:0000313" key="2">
    <source>
        <dbReference type="EMBL" id="RII97052.1"/>
    </source>
</evidence>
<dbReference type="AlphaFoldDB" id="A0A399NSB7"/>
<protein>
    <submittedName>
        <fullName evidence="2">Type II/type IV pathway secretion protein</fullName>
    </submittedName>
</protein>
<feature type="region of interest" description="Disordered" evidence="1">
    <location>
        <begin position="14"/>
        <end position="34"/>
    </location>
</feature>
<reference evidence="2 3" key="1">
    <citation type="submission" date="2018-08" db="EMBL/GenBank/DDBJ databases">
        <title>Genome Sequence of Clavibacter michiganensis Subspecies type strains, and the Atypical Peach-Colored Strains Isolated from Tomato.</title>
        <authorList>
            <person name="Osdaghi E."/>
            <person name="Portier P."/>
            <person name="Briand M."/>
            <person name="Jacques M.-A."/>
        </authorList>
    </citation>
    <scope>NUCLEOTIDE SEQUENCE [LARGE SCALE GENOMIC DNA]</scope>
    <source>
        <strain evidence="2 3">CFBP 7577</strain>
    </source>
</reference>
<gene>
    <name evidence="2" type="ORF">DZF97_17380</name>
</gene>
<feature type="non-terminal residue" evidence="2">
    <location>
        <position position="64"/>
    </location>
</feature>
<dbReference type="EMBL" id="QWED01001037">
    <property type="protein sequence ID" value="RII97052.1"/>
    <property type="molecule type" value="Genomic_DNA"/>
</dbReference>
<proteinExistence type="predicted"/>
<evidence type="ECO:0000256" key="1">
    <source>
        <dbReference type="SAM" id="MobiDB-lite"/>
    </source>
</evidence>
<sequence>MIEWQASVVGRGVLPKEASRHRSAGGAGPGADARPPVVALAAFVPRARAPVGARRAAESADDGG</sequence>